<sequence>MEEPDRPDPDADASEIQEWMDESFDRSVVEGMESVDDGNVTVEIIDYERDEVVGTIDTDGNLDTESEALRNVSGEYIDRGIPVLVPMTNENDEGETVHADAEVIIEPGADGFVRAFVDELPSPFDCDMGVLDELPTFDMREPSSEGAMNGRNS</sequence>
<evidence type="ECO:0000313" key="2">
    <source>
        <dbReference type="Proteomes" id="UP000296822"/>
    </source>
</evidence>
<organism evidence="1 2">
    <name type="scientific">Natronorubrum bangense</name>
    <dbReference type="NCBI Taxonomy" id="61858"/>
    <lineage>
        <taxon>Archaea</taxon>
        <taxon>Methanobacteriati</taxon>
        <taxon>Methanobacteriota</taxon>
        <taxon>Stenosarchaea group</taxon>
        <taxon>Halobacteria</taxon>
        <taxon>Halobacteriales</taxon>
        <taxon>Natrialbaceae</taxon>
        <taxon>Natronorubrum</taxon>
    </lineage>
</organism>
<dbReference type="EMBL" id="CP031305">
    <property type="protein sequence ID" value="QCC54509.1"/>
    <property type="molecule type" value="Genomic_DNA"/>
</dbReference>
<dbReference type="RefSeq" id="WP_006065062.1">
    <property type="nucleotide sequence ID" value="NZ_CP031305.1"/>
</dbReference>
<dbReference type="GeneID" id="39851288"/>
<dbReference type="AlphaFoldDB" id="A0A4D6HKN8"/>
<accession>A0A4D6HKN8</accession>
<name>A0A4D6HKN8_9EURY</name>
<dbReference type="KEGG" id="nbg:DV706_08490"/>
<protein>
    <submittedName>
        <fullName evidence="1">Uncharacterized protein</fullName>
    </submittedName>
</protein>
<dbReference type="Proteomes" id="UP000296822">
    <property type="component" value="Chromosome"/>
</dbReference>
<evidence type="ECO:0000313" key="1">
    <source>
        <dbReference type="EMBL" id="QCC54509.1"/>
    </source>
</evidence>
<reference evidence="1 2" key="1">
    <citation type="journal article" date="2019" name="Nat. Commun.">
        <title>A new type of DNA phosphorothioation-based antiviral system in archaea.</title>
        <authorList>
            <person name="Xiong L."/>
            <person name="Liu S."/>
            <person name="Chen S."/>
            <person name="Xiao Y."/>
            <person name="Zhu B."/>
            <person name="Gao Y."/>
            <person name="Zhang Y."/>
            <person name="Chen B."/>
            <person name="Luo J."/>
            <person name="Deng Z."/>
            <person name="Chen X."/>
            <person name="Wang L."/>
            <person name="Chen S."/>
        </authorList>
    </citation>
    <scope>NUCLEOTIDE SEQUENCE [LARGE SCALE GENOMIC DNA]</scope>
    <source>
        <strain evidence="1 2">JCM 10635</strain>
    </source>
</reference>
<proteinExistence type="predicted"/>
<gene>
    <name evidence="1" type="ORF">DV706_08490</name>
</gene>